<dbReference type="SMART" id="SM00354">
    <property type="entry name" value="HTH_LACI"/>
    <property type="match status" value="1"/>
</dbReference>
<feature type="domain" description="HTH lacI-type" evidence="4">
    <location>
        <begin position="5"/>
        <end position="61"/>
    </location>
</feature>
<dbReference type="Pfam" id="PF13377">
    <property type="entry name" value="Peripla_BP_3"/>
    <property type="match status" value="1"/>
</dbReference>
<evidence type="ECO:0000313" key="5">
    <source>
        <dbReference type="EMBL" id="MQY27809.1"/>
    </source>
</evidence>
<dbReference type="RefSeq" id="WP_153343278.1">
    <property type="nucleotide sequence ID" value="NZ_WEGI01000007.1"/>
</dbReference>
<dbReference type="PROSITE" id="PS00356">
    <property type="entry name" value="HTH_LACI_1"/>
    <property type="match status" value="1"/>
</dbReference>
<dbReference type="PANTHER" id="PTHR30146:SF109">
    <property type="entry name" value="HTH-TYPE TRANSCRIPTIONAL REGULATOR GALS"/>
    <property type="match status" value="1"/>
</dbReference>
<keyword evidence="3" id="KW-0804">Transcription</keyword>
<evidence type="ECO:0000256" key="2">
    <source>
        <dbReference type="ARBA" id="ARBA00023125"/>
    </source>
</evidence>
<dbReference type="OrthoDB" id="37081at2"/>
<evidence type="ECO:0000256" key="1">
    <source>
        <dbReference type="ARBA" id="ARBA00023015"/>
    </source>
</evidence>
<name>A0A7K0DPY8_9NOCA</name>
<reference evidence="5 6" key="1">
    <citation type="submission" date="2019-10" db="EMBL/GenBank/DDBJ databases">
        <title>Nocardia macrotermitis sp. nov. and Nocardia aurantia sp. nov., isolated from the gut of fungus growing-termite Macrotermes natalensis.</title>
        <authorList>
            <person name="Benndorf R."/>
            <person name="Schwitalla J."/>
            <person name="Martin K."/>
            <person name="De Beer W."/>
            <person name="Kaster A.-K."/>
            <person name="Vollmers J."/>
            <person name="Poulsen M."/>
            <person name="Beemelmanns C."/>
        </authorList>
    </citation>
    <scope>NUCLEOTIDE SEQUENCE [LARGE SCALE GENOMIC DNA]</scope>
    <source>
        <strain evidence="5 6">RB56</strain>
    </source>
</reference>
<dbReference type="GO" id="GO:0003700">
    <property type="term" value="F:DNA-binding transcription factor activity"/>
    <property type="evidence" value="ECO:0007669"/>
    <property type="project" value="TreeGrafter"/>
</dbReference>
<accession>A0A7K0DPY8</accession>
<evidence type="ECO:0000259" key="4">
    <source>
        <dbReference type="PROSITE" id="PS50932"/>
    </source>
</evidence>
<dbReference type="SUPFAM" id="SSF47413">
    <property type="entry name" value="lambda repressor-like DNA-binding domains"/>
    <property type="match status" value="1"/>
</dbReference>
<dbReference type="PANTHER" id="PTHR30146">
    <property type="entry name" value="LACI-RELATED TRANSCRIPTIONAL REPRESSOR"/>
    <property type="match status" value="1"/>
</dbReference>
<dbReference type="Gene3D" id="1.10.260.40">
    <property type="entry name" value="lambda repressor-like DNA-binding domains"/>
    <property type="match status" value="1"/>
</dbReference>
<dbReference type="GO" id="GO:0000976">
    <property type="term" value="F:transcription cis-regulatory region binding"/>
    <property type="evidence" value="ECO:0007669"/>
    <property type="project" value="TreeGrafter"/>
</dbReference>
<keyword evidence="6" id="KW-1185">Reference proteome</keyword>
<evidence type="ECO:0000313" key="6">
    <source>
        <dbReference type="Proteomes" id="UP000431401"/>
    </source>
</evidence>
<keyword evidence="2" id="KW-0238">DNA-binding</keyword>
<gene>
    <name evidence="5" type="primary">cytR_2</name>
    <name evidence="5" type="ORF">NRB56_33920</name>
</gene>
<keyword evidence="1" id="KW-0805">Transcription regulation</keyword>
<proteinExistence type="predicted"/>
<dbReference type="SUPFAM" id="SSF53822">
    <property type="entry name" value="Periplasmic binding protein-like I"/>
    <property type="match status" value="1"/>
</dbReference>
<dbReference type="Gene3D" id="3.40.50.2300">
    <property type="match status" value="2"/>
</dbReference>
<dbReference type="PROSITE" id="PS50932">
    <property type="entry name" value="HTH_LACI_2"/>
    <property type="match status" value="1"/>
</dbReference>
<dbReference type="AlphaFoldDB" id="A0A7K0DPY8"/>
<dbReference type="InterPro" id="IPR046335">
    <property type="entry name" value="LacI/GalR-like_sensor"/>
</dbReference>
<organism evidence="5 6">
    <name type="scientific">Nocardia aurantia</name>
    <dbReference type="NCBI Taxonomy" id="2585199"/>
    <lineage>
        <taxon>Bacteria</taxon>
        <taxon>Bacillati</taxon>
        <taxon>Actinomycetota</taxon>
        <taxon>Actinomycetes</taxon>
        <taxon>Mycobacteriales</taxon>
        <taxon>Nocardiaceae</taxon>
        <taxon>Nocardia</taxon>
    </lineage>
</organism>
<dbReference type="CDD" id="cd01392">
    <property type="entry name" value="HTH_LacI"/>
    <property type="match status" value="1"/>
</dbReference>
<dbReference type="Proteomes" id="UP000431401">
    <property type="component" value="Unassembled WGS sequence"/>
</dbReference>
<dbReference type="EMBL" id="WEGI01000007">
    <property type="protein sequence ID" value="MQY27809.1"/>
    <property type="molecule type" value="Genomic_DNA"/>
</dbReference>
<sequence length="298" mass="31484">MATRVTLRDVAARAGVSPATVSFVLNSAPGQSIPEATRDRVRRAATELGYVPHSLARALREGNSRLVVVEAGGLQWARLLEDFIRGLGEELAEHGHTLLVSFTGPGETGRRAAIESLNPRAVIDLPALYQRPDRAIADGGWIDGMAAHYATQIGYLRERGHRHIAVAAGPSEDRQLALMTEHIRSAARALDMEVAVVLELDPGHAPSRADLPPEVTAVAALTDELALTVLAAPTGRGDAGPAVIGLGDSVAGALRRPALTTVRIDTRTYGRRAGRDVLGLPMGETKPAAIEIVVRATA</sequence>
<protein>
    <submittedName>
        <fullName evidence="5">HTH-type transcriptional repressor CytR</fullName>
    </submittedName>
</protein>
<dbReference type="InterPro" id="IPR000843">
    <property type="entry name" value="HTH_LacI"/>
</dbReference>
<dbReference type="InterPro" id="IPR010982">
    <property type="entry name" value="Lambda_DNA-bd_dom_sf"/>
</dbReference>
<dbReference type="InterPro" id="IPR028082">
    <property type="entry name" value="Peripla_BP_I"/>
</dbReference>
<comment type="caution">
    <text evidence="5">The sequence shown here is derived from an EMBL/GenBank/DDBJ whole genome shotgun (WGS) entry which is preliminary data.</text>
</comment>
<evidence type="ECO:0000256" key="3">
    <source>
        <dbReference type="ARBA" id="ARBA00023163"/>
    </source>
</evidence>
<dbReference type="Pfam" id="PF00356">
    <property type="entry name" value="LacI"/>
    <property type="match status" value="1"/>
</dbReference>